<evidence type="ECO:0000256" key="4">
    <source>
        <dbReference type="ARBA" id="ARBA00023128"/>
    </source>
</evidence>
<comment type="subcellular location">
    <subcellularLocation>
        <location evidence="1">Mitochondrion inner membrane</location>
    </subcellularLocation>
</comment>
<dbReference type="SUPFAM" id="SSF81411">
    <property type="entry name" value="Mitochondrial cytochrome c oxidase subunit VIa"/>
    <property type="match status" value="1"/>
</dbReference>
<feature type="transmembrane region" description="Helical" evidence="7">
    <location>
        <begin position="43"/>
        <end position="65"/>
    </location>
</feature>
<keyword evidence="2" id="KW-0999">Mitochondrion inner membrane</keyword>
<dbReference type="AlphaFoldDB" id="A0A5A8C3P4"/>
<dbReference type="InterPro" id="IPR001349">
    <property type="entry name" value="Cyt_c_oxidase_su6a"/>
</dbReference>
<proteinExistence type="inferred from homology"/>
<evidence type="ECO:0000256" key="7">
    <source>
        <dbReference type="SAM" id="Phobius"/>
    </source>
</evidence>
<dbReference type="OrthoDB" id="5947505at2759"/>
<evidence type="ECO:0000313" key="16">
    <source>
        <dbReference type="Proteomes" id="UP000325113"/>
    </source>
</evidence>
<dbReference type="GO" id="GO:0030234">
    <property type="term" value="F:enzyme regulator activity"/>
    <property type="evidence" value="ECO:0007669"/>
    <property type="project" value="TreeGrafter"/>
</dbReference>
<evidence type="ECO:0008006" key="17">
    <source>
        <dbReference type="Google" id="ProtNLM"/>
    </source>
</evidence>
<dbReference type="InterPro" id="IPR036418">
    <property type="entry name" value="Cyt_c_oxidase_su6a_sf"/>
</dbReference>
<keyword evidence="5 7" id="KW-0472">Membrane</keyword>
<evidence type="ECO:0000313" key="11">
    <source>
        <dbReference type="EMBL" id="KAA0163328.1"/>
    </source>
</evidence>
<reference evidence="13 14" key="1">
    <citation type="submission" date="2019-07" db="EMBL/GenBank/DDBJ databases">
        <title>Genomes of Cafeteria roenbergensis.</title>
        <authorList>
            <person name="Fischer M.G."/>
            <person name="Hackl T."/>
            <person name="Roman M."/>
        </authorList>
    </citation>
    <scope>NUCLEOTIDE SEQUENCE [LARGE SCALE GENOMIC DNA]</scope>
    <source>
        <strain evidence="9 14">BVI</strain>
        <strain evidence="10 16">Cflag</strain>
        <strain evidence="12 13">E4-10P</strain>
        <strain evidence="11 15">RCC970-E3</strain>
    </source>
</reference>
<evidence type="ECO:0000313" key="9">
    <source>
        <dbReference type="EMBL" id="KAA0147415.1"/>
    </source>
</evidence>
<accession>A0A5A8C3P4</accession>
<dbReference type="EMBL" id="VLTL01000067">
    <property type="protein sequence ID" value="KAA0163328.1"/>
    <property type="molecule type" value="Genomic_DNA"/>
</dbReference>
<gene>
    <name evidence="8" type="ORF">CROE0942_LOCUS8539</name>
    <name evidence="12" type="ORF">FNF27_06664</name>
    <name evidence="11" type="ORF">FNF28_04248</name>
    <name evidence="9" type="ORF">FNF29_07360</name>
    <name evidence="10" type="ORF">FNF31_05589</name>
</gene>
<evidence type="ECO:0000256" key="2">
    <source>
        <dbReference type="ARBA" id="ARBA00022792"/>
    </source>
</evidence>
<dbReference type="PANTHER" id="PTHR11504">
    <property type="entry name" value="CYTOCHROME C OXIDASE POLYPEPTIDE VIA"/>
    <property type="match status" value="1"/>
</dbReference>
<dbReference type="Gene3D" id="4.10.95.10">
    <property type="entry name" value="Cytochrome c oxidase, subunit VIa"/>
    <property type="match status" value="1"/>
</dbReference>
<evidence type="ECO:0000313" key="10">
    <source>
        <dbReference type="EMBL" id="KAA0158086.1"/>
    </source>
</evidence>
<comment type="similarity">
    <text evidence="6">Belongs to the cytochrome c oxidase subunit 6A family.</text>
</comment>
<dbReference type="Proteomes" id="UP000323011">
    <property type="component" value="Unassembled WGS sequence"/>
</dbReference>
<dbReference type="Proteomes" id="UP000324907">
    <property type="component" value="Unassembled WGS sequence"/>
</dbReference>
<dbReference type="Pfam" id="PF02046">
    <property type="entry name" value="COX6A"/>
    <property type="match status" value="1"/>
</dbReference>
<sequence>MAMIRSVARTVSRVAAPTPIRTTTRRMMSSDGTHEEIVQTADMWFKISMLGTAATIVPFGLYMVYVESSHGDHHHEQPAYDHLQIRSKNFPWGKCDLLDSKCKKALAASA</sequence>
<evidence type="ECO:0000313" key="8">
    <source>
        <dbReference type="EMBL" id="CAD8564162.1"/>
    </source>
</evidence>
<evidence type="ECO:0000256" key="3">
    <source>
        <dbReference type="ARBA" id="ARBA00022946"/>
    </source>
</evidence>
<dbReference type="EMBL" id="VLTO01000062">
    <property type="protein sequence ID" value="KAA0170231.1"/>
    <property type="molecule type" value="Genomic_DNA"/>
</dbReference>
<keyword evidence="7" id="KW-0812">Transmembrane</keyword>
<dbReference type="Proteomes" id="UP000325113">
    <property type="component" value="Unassembled WGS sequence"/>
</dbReference>
<dbReference type="EMBL" id="VLTM01000072">
    <property type="protein sequence ID" value="KAA0158086.1"/>
    <property type="molecule type" value="Genomic_DNA"/>
</dbReference>
<dbReference type="GO" id="GO:0005743">
    <property type="term" value="C:mitochondrial inner membrane"/>
    <property type="evidence" value="ECO:0007669"/>
    <property type="project" value="UniProtKB-SubCell"/>
</dbReference>
<evidence type="ECO:0000313" key="15">
    <source>
        <dbReference type="Proteomes" id="UP000324907"/>
    </source>
</evidence>
<dbReference type="EMBL" id="HBET01012460">
    <property type="protein sequence ID" value="CAD8564162.1"/>
    <property type="molecule type" value="Transcribed_RNA"/>
</dbReference>
<organism evidence="9 14">
    <name type="scientific">Cafeteria roenbergensis</name>
    <name type="common">Marine flagellate</name>
    <dbReference type="NCBI Taxonomy" id="33653"/>
    <lineage>
        <taxon>Eukaryota</taxon>
        <taxon>Sar</taxon>
        <taxon>Stramenopiles</taxon>
        <taxon>Bigyra</taxon>
        <taxon>Opalozoa</taxon>
        <taxon>Bicosoecida</taxon>
        <taxon>Cafeteriaceae</taxon>
        <taxon>Cafeteria</taxon>
    </lineage>
</organism>
<evidence type="ECO:0000256" key="5">
    <source>
        <dbReference type="ARBA" id="ARBA00023136"/>
    </source>
</evidence>
<dbReference type="GO" id="GO:0006123">
    <property type="term" value="P:mitochondrial electron transport, cytochrome c to oxygen"/>
    <property type="evidence" value="ECO:0007669"/>
    <property type="project" value="TreeGrafter"/>
</dbReference>
<keyword evidence="3" id="KW-0809">Transit peptide</keyword>
<keyword evidence="14" id="KW-1185">Reference proteome</keyword>
<evidence type="ECO:0000313" key="13">
    <source>
        <dbReference type="Proteomes" id="UP000322899"/>
    </source>
</evidence>
<protein>
    <recommendedName>
        <fullName evidence="17">Mitochondrial cytochrome c oxidase subunit VIa</fullName>
    </recommendedName>
</protein>
<evidence type="ECO:0000256" key="1">
    <source>
        <dbReference type="ARBA" id="ARBA00004273"/>
    </source>
</evidence>
<keyword evidence="7" id="KW-1133">Transmembrane helix</keyword>
<dbReference type="Proteomes" id="UP000322899">
    <property type="component" value="Unassembled WGS sequence"/>
</dbReference>
<evidence type="ECO:0000256" key="6">
    <source>
        <dbReference type="RuleBase" id="RU004396"/>
    </source>
</evidence>
<dbReference type="EMBL" id="VLTN01000067">
    <property type="protein sequence ID" value="KAA0147415.1"/>
    <property type="molecule type" value="Genomic_DNA"/>
</dbReference>
<evidence type="ECO:0000313" key="12">
    <source>
        <dbReference type="EMBL" id="KAA0170231.1"/>
    </source>
</evidence>
<name>A0A5A8C3P4_CAFRO</name>
<dbReference type="PANTHER" id="PTHR11504:SF0">
    <property type="entry name" value="CYTOCHROME C OXIDASE SUBUNIT"/>
    <property type="match status" value="1"/>
</dbReference>
<reference evidence="8" key="2">
    <citation type="submission" date="2021-01" db="EMBL/GenBank/DDBJ databases">
        <authorList>
            <person name="Corre E."/>
            <person name="Pelletier E."/>
            <person name="Niang G."/>
            <person name="Scheremetjew M."/>
            <person name="Finn R."/>
            <person name="Kale V."/>
            <person name="Holt S."/>
            <person name="Cochrane G."/>
            <person name="Meng A."/>
            <person name="Brown T."/>
            <person name="Cohen L."/>
        </authorList>
    </citation>
    <scope>NUCLEOTIDE SEQUENCE</scope>
    <source>
        <strain evidence="8">E4-10</strain>
    </source>
</reference>
<keyword evidence="4" id="KW-0496">Mitochondrion</keyword>
<evidence type="ECO:0000313" key="14">
    <source>
        <dbReference type="Proteomes" id="UP000323011"/>
    </source>
</evidence>